<feature type="compositionally biased region" description="Basic and acidic residues" evidence="1">
    <location>
        <begin position="69"/>
        <end position="78"/>
    </location>
</feature>
<reference evidence="2" key="2">
    <citation type="submission" date="2016-06" db="EMBL/GenBank/DDBJ databases">
        <title>The genome of a short-lived fish provides insights into sex chromosome evolution and the genetic control of aging.</title>
        <authorList>
            <person name="Reichwald K."/>
            <person name="Felder M."/>
            <person name="Petzold A."/>
            <person name="Koch P."/>
            <person name="Groth M."/>
            <person name="Platzer M."/>
        </authorList>
    </citation>
    <scope>NUCLEOTIDE SEQUENCE</scope>
    <source>
        <tissue evidence="2">Brain</tissue>
    </source>
</reference>
<name>A0A1A7XPZ0_9TELE</name>
<dbReference type="AlphaFoldDB" id="A0A1A7XPZ0"/>
<dbReference type="EMBL" id="HADW01018663">
    <property type="protein sequence ID" value="SBP20063.1"/>
    <property type="molecule type" value="Transcribed_RNA"/>
</dbReference>
<accession>A0A1A7XPZ0</accession>
<feature type="non-terminal residue" evidence="2">
    <location>
        <position position="1"/>
    </location>
</feature>
<proteinExistence type="predicted"/>
<protein>
    <submittedName>
        <fullName evidence="2">Uncharacterized protein</fullName>
    </submittedName>
</protein>
<feature type="region of interest" description="Disordered" evidence="1">
    <location>
        <begin position="40"/>
        <end position="101"/>
    </location>
</feature>
<evidence type="ECO:0000313" key="2">
    <source>
        <dbReference type="EMBL" id="SBP20063.1"/>
    </source>
</evidence>
<organism evidence="2">
    <name type="scientific">Iconisemion striatum</name>
    <dbReference type="NCBI Taxonomy" id="60296"/>
    <lineage>
        <taxon>Eukaryota</taxon>
        <taxon>Metazoa</taxon>
        <taxon>Chordata</taxon>
        <taxon>Craniata</taxon>
        <taxon>Vertebrata</taxon>
        <taxon>Euteleostomi</taxon>
        <taxon>Actinopterygii</taxon>
        <taxon>Neopterygii</taxon>
        <taxon>Teleostei</taxon>
        <taxon>Neoteleostei</taxon>
        <taxon>Acanthomorphata</taxon>
        <taxon>Ovalentaria</taxon>
        <taxon>Atherinomorphae</taxon>
        <taxon>Cyprinodontiformes</taxon>
        <taxon>Nothobranchiidae</taxon>
        <taxon>Iconisemion</taxon>
    </lineage>
</organism>
<evidence type="ECO:0000256" key="1">
    <source>
        <dbReference type="SAM" id="MobiDB-lite"/>
    </source>
</evidence>
<gene>
    <name evidence="2" type="primary">Nfu_g_1_002357</name>
</gene>
<reference evidence="2" key="1">
    <citation type="submission" date="2016-05" db="EMBL/GenBank/DDBJ databases">
        <authorList>
            <person name="Lavstsen T."/>
            <person name="Jespersen J.S."/>
        </authorList>
    </citation>
    <scope>NUCLEOTIDE SEQUENCE</scope>
    <source>
        <tissue evidence="2">Brain</tissue>
    </source>
</reference>
<sequence>AAGRKGSTKKDLMLVWTAADVQSGDRTTAPVIMTTMTSWQGLAERRQRSSRRRAGLRGAASRARARRWRHEERADARAVEGGNGSGGAGWLPAADGSSAPD</sequence>
<feature type="non-terminal residue" evidence="2">
    <location>
        <position position="101"/>
    </location>
</feature>